<keyword evidence="3" id="KW-1185">Reference proteome</keyword>
<feature type="region of interest" description="Disordered" evidence="1">
    <location>
        <begin position="66"/>
        <end position="218"/>
    </location>
</feature>
<dbReference type="eggNOG" id="ENOG502THCH">
    <property type="taxonomic scope" value="Eukaryota"/>
</dbReference>
<feature type="compositionally biased region" description="Basic and acidic residues" evidence="1">
    <location>
        <begin position="166"/>
        <end position="186"/>
    </location>
</feature>
<evidence type="ECO:0000256" key="1">
    <source>
        <dbReference type="SAM" id="MobiDB-lite"/>
    </source>
</evidence>
<protein>
    <submittedName>
        <fullName evidence="4">EF-hand domain-containing protein</fullName>
    </submittedName>
</protein>
<sequence>MVDNKSIKAAFESHSKTKKGKLSRSEAKKALADLGDETSDFSNRWKKYSDGGFVDLGGFLQMTLPITSSNDAPLKSYSGHHSETHKSESKKKKDKKTFEEEKDEEKRKRRRKREKEEEDSEVDRRRHRIKKTEEHEEEKDKEEHHMSNDENFEFDTSRIPRRIQNAKRDEEDPSEKNPEKNFSDKKSSKKSPKTSDDEIQLEKDPEFDSAHPKGHGHHHCCCGATDEHEHTHHEEFSKTDKVVNKHHDCAKCQSSSQPPILPTVSRAEEPSCTNDAFDCVEEHSARKIEERRRARQQALQYSPRADLTLRKIDPEIGKALAVEQLMRDSLVFDSLPRPPKGNVEIVAAKRDYL</sequence>
<name>A0A1I7UZB1_9PELO</name>
<dbReference type="GO" id="GO:0005509">
    <property type="term" value="F:calcium ion binding"/>
    <property type="evidence" value="ECO:0007669"/>
    <property type="project" value="InterPro"/>
</dbReference>
<evidence type="ECO:0000313" key="3">
    <source>
        <dbReference type="Proteomes" id="UP000095282"/>
    </source>
</evidence>
<evidence type="ECO:0000259" key="2">
    <source>
        <dbReference type="PROSITE" id="PS50222"/>
    </source>
</evidence>
<dbReference type="PROSITE" id="PS50222">
    <property type="entry name" value="EF_HAND_2"/>
    <property type="match status" value="1"/>
</dbReference>
<feature type="compositionally biased region" description="Basic and acidic residues" evidence="1">
    <location>
        <begin position="193"/>
        <end position="211"/>
    </location>
</feature>
<accession>A0A1I7UZB1</accession>
<evidence type="ECO:0000313" key="4">
    <source>
        <dbReference type="WBParaSite" id="Csp11.Scaffold630.g20840.t2"/>
    </source>
</evidence>
<feature type="domain" description="EF-hand" evidence="2">
    <location>
        <begin position="2"/>
        <end position="37"/>
    </location>
</feature>
<dbReference type="AlphaFoldDB" id="A0A1I7UZB1"/>
<dbReference type="Proteomes" id="UP000095282">
    <property type="component" value="Unplaced"/>
</dbReference>
<proteinExistence type="predicted"/>
<reference evidence="4" key="1">
    <citation type="submission" date="2016-11" db="UniProtKB">
        <authorList>
            <consortium name="WormBaseParasite"/>
        </authorList>
    </citation>
    <scope>IDENTIFICATION</scope>
</reference>
<dbReference type="InterPro" id="IPR002048">
    <property type="entry name" value="EF_hand_dom"/>
</dbReference>
<feature type="region of interest" description="Disordered" evidence="1">
    <location>
        <begin position="1"/>
        <end position="45"/>
    </location>
</feature>
<dbReference type="WBParaSite" id="Csp11.Scaffold630.g20840.t2">
    <property type="protein sequence ID" value="Csp11.Scaffold630.g20840.t2"/>
    <property type="gene ID" value="Csp11.Scaffold630.g20840"/>
</dbReference>
<dbReference type="STRING" id="1561998.A0A1I7UZB1"/>
<organism evidence="3 4">
    <name type="scientific">Caenorhabditis tropicalis</name>
    <dbReference type="NCBI Taxonomy" id="1561998"/>
    <lineage>
        <taxon>Eukaryota</taxon>
        <taxon>Metazoa</taxon>
        <taxon>Ecdysozoa</taxon>
        <taxon>Nematoda</taxon>
        <taxon>Chromadorea</taxon>
        <taxon>Rhabditida</taxon>
        <taxon>Rhabditina</taxon>
        <taxon>Rhabditomorpha</taxon>
        <taxon>Rhabditoidea</taxon>
        <taxon>Rhabditidae</taxon>
        <taxon>Peloderinae</taxon>
        <taxon>Caenorhabditis</taxon>
    </lineage>
</organism>